<dbReference type="Proteomes" id="UP000717328">
    <property type="component" value="Unassembled WGS sequence"/>
</dbReference>
<evidence type="ECO:0000256" key="5">
    <source>
        <dbReference type="ARBA" id="ARBA00022989"/>
    </source>
</evidence>
<feature type="transmembrane region" description="Helical" evidence="7">
    <location>
        <begin position="214"/>
        <end position="236"/>
    </location>
</feature>
<reference evidence="9" key="2">
    <citation type="submission" date="2021-10" db="EMBL/GenBank/DDBJ databases">
        <title>Phylogenomics reveals ancestral predisposition of the termite-cultivated fungus Termitomyces towards a domesticated lifestyle.</title>
        <authorList>
            <person name="Auxier B."/>
            <person name="Grum-Grzhimaylo A."/>
            <person name="Cardenas M.E."/>
            <person name="Lodge J.D."/>
            <person name="Laessoe T."/>
            <person name="Pedersen O."/>
            <person name="Smith M.E."/>
            <person name="Kuyper T.W."/>
            <person name="Franco-Molano E.A."/>
            <person name="Baroni T.J."/>
            <person name="Aanen D.K."/>
        </authorList>
    </citation>
    <scope>NUCLEOTIDE SEQUENCE</scope>
    <source>
        <strain evidence="9">D49</strain>
    </source>
</reference>
<evidence type="ECO:0000259" key="8">
    <source>
        <dbReference type="SMART" id="SM00665"/>
    </source>
</evidence>
<evidence type="ECO:0000256" key="4">
    <source>
        <dbReference type="ARBA" id="ARBA00022982"/>
    </source>
</evidence>
<evidence type="ECO:0000256" key="6">
    <source>
        <dbReference type="ARBA" id="ARBA00023136"/>
    </source>
</evidence>
<evidence type="ECO:0000313" key="9">
    <source>
        <dbReference type="EMBL" id="KAG5636522.1"/>
    </source>
</evidence>
<sequence length="256" mass="28300">MVIMWENDGQVILSQRRAPGEVMPTVDSNPPRIATFAQSASSLSGDNSKFAFTIPANSDTTQPLIYAYGTDAPGSSAVDATLHQHSDYGTLVLNLEGPNSSGNLPLLTYERLIIAHASFMVAGFLLLLPAGALVARYLRTFTPTWFKSHWIIQFLIWAIIHFVKSTTRVRRPPQNYLHAVLGLVIIGLAIAQIQNGYSDEWKKTTGRNTLPNSVSIIFYVWIGVIVAAYFGGLALLPKQFRQEHQPKRIPVGHRDS</sequence>
<feature type="transmembrane region" description="Helical" evidence="7">
    <location>
        <begin position="175"/>
        <end position="194"/>
    </location>
</feature>
<evidence type="ECO:0000256" key="7">
    <source>
        <dbReference type="SAM" id="Phobius"/>
    </source>
</evidence>
<protein>
    <recommendedName>
        <fullName evidence="8">Cytochrome b561 domain-containing protein</fullName>
    </recommendedName>
</protein>
<dbReference type="OrthoDB" id="19261at2759"/>
<name>A0A9P7FX97_9AGAR</name>
<keyword evidence="3 7" id="KW-0812">Transmembrane</keyword>
<dbReference type="InterPro" id="IPR006593">
    <property type="entry name" value="Cyt_b561/ferric_Rdtase_TM"/>
</dbReference>
<feature type="transmembrane region" description="Helical" evidence="7">
    <location>
        <begin position="144"/>
        <end position="163"/>
    </location>
</feature>
<dbReference type="Gene3D" id="1.20.120.1770">
    <property type="match status" value="2"/>
</dbReference>
<dbReference type="PANTHER" id="PTHR47797">
    <property type="entry name" value="DEHYDROGENASE, PUTATIVE (AFU_ORTHOLOGUE AFUA_8G05805)-RELATED"/>
    <property type="match status" value="1"/>
</dbReference>
<feature type="transmembrane region" description="Helical" evidence="7">
    <location>
        <begin position="113"/>
        <end position="138"/>
    </location>
</feature>
<feature type="domain" description="Cytochrome b561" evidence="8">
    <location>
        <begin position="115"/>
        <end position="232"/>
    </location>
</feature>
<proteinExistence type="predicted"/>
<dbReference type="PANTHER" id="PTHR47797:SF3">
    <property type="entry name" value="CYTOCHROME B561 DOMAIN-CONTAINING PROTEIN"/>
    <property type="match status" value="1"/>
</dbReference>
<comment type="subcellular location">
    <subcellularLocation>
        <location evidence="1">Membrane</location>
    </subcellularLocation>
</comment>
<keyword evidence="5 7" id="KW-1133">Transmembrane helix</keyword>
<keyword evidence="6 7" id="KW-0472">Membrane</keyword>
<comment type="caution">
    <text evidence="9">The sequence shown here is derived from an EMBL/GenBank/DDBJ whole genome shotgun (WGS) entry which is preliminary data.</text>
</comment>
<accession>A0A9P7FX97</accession>
<evidence type="ECO:0000256" key="1">
    <source>
        <dbReference type="ARBA" id="ARBA00004370"/>
    </source>
</evidence>
<keyword evidence="4" id="KW-0249">Electron transport</keyword>
<dbReference type="CDD" id="cd08760">
    <property type="entry name" value="Cyt_b561_FRRS1_like"/>
    <property type="match status" value="1"/>
</dbReference>
<keyword evidence="2" id="KW-0813">Transport</keyword>
<keyword evidence="10" id="KW-1185">Reference proteome</keyword>
<dbReference type="Gene3D" id="2.60.40.1210">
    <property type="entry name" value="Cellobiose dehydrogenase, cytochrome domain"/>
    <property type="match status" value="1"/>
</dbReference>
<dbReference type="AlphaFoldDB" id="A0A9P7FX97"/>
<gene>
    <name evidence="9" type="ORF">H0H81_007748</name>
</gene>
<evidence type="ECO:0000256" key="3">
    <source>
        <dbReference type="ARBA" id="ARBA00022692"/>
    </source>
</evidence>
<reference evidence="9" key="1">
    <citation type="submission" date="2021-02" db="EMBL/GenBank/DDBJ databases">
        <authorList>
            <person name="Nieuwenhuis M."/>
            <person name="Van De Peppel L.J.J."/>
        </authorList>
    </citation>
    <scope>NUCLEOTIDE SEQUENCE</scope>
    <source>
        <strain evidence="9">D49</strain>
    </source>
</reference>
<dbReference type="EMBL" id="JABCKI010005922">
    <property type="protein sequence ID" value="KAG5636522.1"/>
    <property type="molecule type" value="Genomic_DNA"/>
</dbReference>
<organism evidence="9 10">
    <name type="scientific">Sphagnurus paluster</name>
    <dbReference type="NCBI Taxonomy" id="117069"/>
    <lineage>
        <taxon>Eukaryota</taxon>
        <taxon>Fungi</taxon>
        <taxon>Dikarya</taxon>
        <taxon>Basidiomycota</taxon>
        <taxon>Agaricomycotina</taxon>
        <taxon>Agaricomycetes</taxon>
        <taxon>Agaricomycetidae</taxon>
        <taxon>Agaricales</taxon>
        <taxon>Tricholomatineae</taxon>
        <taxon>Lyophyllaceae</taxon>
        <taxon>Sphagnurus</taxon>
    </lineage>
</organism>
<dbReference type="SUPFAM" id="SSF49344">
    <property type="entry name" value="CBD9-like"/>
    <property type="match status" value="1"/>
</dbReference>
<dbReference type="GO" id="GO:0016020">
    <property type="term" value="C:membrane"/>
    <property type="evidence" value="ECO:0007669"/>
    <property type="project" value="UniProtKB-SubCell"/>
</dbReference>
<dbReference type="SMART" id="SM00665">
    <property type="entry name" value="B561"/>
    <property type="match status" value="1"/>
</dbReference>
<evidence type="ECO:0000313" key="10">
    <source>
        <dbReference type="Proteomes" id="UP000717328"/>
    </source>
</evidence>
<evidence type="ECO:0000256" key="2">
    <source>
        <dbReference type="ARBA" id="ARBA00022448"/>
    </source>
</evidence>